<dbReference type="RefSeq" id="XP_003686656.1">
    <property type="nucleotide sequence ID" value="XM_003686608.1"/>
</dbReference>
<dbReference type="GO" id="GO:0005829">
    <property type="term" value="C:cytosol"/>
    <property type="evidence" value="ECO:0007669"/>
    <property type="project" value="EnsemblFungi"/>
</dbReference>
<evidence type="ECO:0000256" key="1">
    <source>
        <dbReference type="ARBA" id="ARBA00023002"/>
    </source>
</evidence>
<dbReference type="PANTHER" id="PTHR43364">
    <property type="entry name" value="NADH-SPECIFIC METHYLGLYOXAL REDUCTASE-RELATED"/>
    <property type="match status" value="1"/>
</dbReference>
<sequence>MSLVQQVRFGNTGLKISPIIIGCMTFGKKEWSDWIVSDKEEVFRLLKYCYDKGLRTYDTANTYSNGVSEQLLGEFLKRYNIRRETVVIMSKLFFPADDSLPDFQLTNGFKDEEEKLHLINQFGLNRRNVIESAKQSVERLGTYMDVLQIHRCDRETPFEETMRALNDVVNAGYTKYIGASLMRATEFAEMQFIAEKHDWHKFVNVQSLHNLIYREDERELIPFTKKHGIALTPYSPLQKGYLAKPYGTKTVRNTTDKHMLRIKIDNMRDSDKEIISRVEKVSKDKKVSMAEVSLAWLIQQGCNPIVGVSSTERVDEAIRALDVKLTEEETKFLEEPYQPQPQLLM</sequence>
<keyword evidence="4" id="KW-1185">Reference proteome</keyword>
<evidence type="ECO:0000259" key="2">
    <source>
        <dbReference type="Pfam" id="PF00248"/>
    </source>
</evidence>
<dbReference type="PANTHER" id="PTHR43364:SF15">
    <property type="entry name" value="ARYL-ALCOHOL DEHYDROGENASE AAD16-RELATED"/>
    <property type="match status" value="1"/>
</dbReference>
<evidence type="ECO:0000313" key="3">
    <source>
        <dbReference type="EMBL" id="CCE64222.1"/>
    </source>
</evidence>
<dbReference type="GO" id="GO:0016491">
    <property type="term" value="F:oxidoreductase activity"/>
    <property type="evidence" value="ECO:0007669"/>
    <property type="project" value="UniProtKB-KW"/>
</dbReference>
<dbReference type="STRING" id="1071381.G8BWR8"/>
<dbReference type="Proteomes" id="UP000005666">
    <property type="component" value="Chromosome 8"/>
</dbReference>
<dbReference type="AlphaFoldDB" id="G8BWR8"/>
<accession>G8BWR8</accession>
<dbReference type="Pfam" id="PF00248">
    <property type="entry name" value="Aldo_ket_red"/>
    <property type="match status" value="1"/>
</dbReference>
<dbReference type="OrthoDB" id="48988at2759"/>
<dbReference type="KEGG" id="tpf:TPHA_0H00110"/>
<dbReference type="eggNOG" id="KOG1575">
    <property type="taxonomic scope" value="Eukaryota"/>
</dbReference>
<dbReference type="EMBL" id="HE612863">
    <property type="protein sequence ID" value="CCE64222.1"/>
    <property type="molecule type" value="Genomic_DNA"/>
</dbReference>
<dbReference type="HOGENOM" id="CLU_023205_2_0_1"/>
<dbReference type="InterPro" id="IPR050523">
    <property type="entry name" value="AKR_Detox_Biosynth"/>
</dbReference>
<keyword evidence="1" id="KW-0560">Oxidoreductase</keyword>
<dbReference type="InterPro" id="IPR036812">
    <property type="entry name" value="NAD(P)_OxRdtase_dom_sf"/>
</dbReference>
<gene>
    <name evidence="3" type="primary">TPHA0H00110</name>
    <name evidence="3" type="ordered locus">TPHA_0H00110</name>
</gene>
<proteinExistence type="predicted"/>
<dbReference type="CDD" id="cd19079">
    <property type="entry name" value="AKR_EcYajO-like"/>
    <property type="match status" value="1"/>
</dbReference>
<organism evidence="3 4">
    <name type="scientific">Tetrapisispora phaffii (strain ATCC 24235 / CBS 4417 / NBRC 1672 / NRRL Y-8282 / UCD 70-5)</name>
    <name type="common">Yeast</name>
    <name type="synonym">Fabospora phaffii</name>
    <dbReference type="NCBI Taxonomy" id="1071381"/>
    <lineage>
        <taxon>Eukaryota</taxon>
        <taxon>Fungi</taxon>
        <taxon>Dikarya</taxon>
        <taxon>Ascomycota</taxon>
        <taxon>Saccharomycotina</taxon>
        <taxon>Saccharomycetes</taxon>
        <taxon>Saccharomycetales</taxon>
        <taxon>Saccharomycetaceae</taxon>
        <taxon>Tetrapisispora</taxon>
    </lineage>
</organism>
<dbReference type="Gene3D" id="3.20.20.100">
    <property type="entry name" value="NADP-dependent oxidoreductase domain"/>
    <property type="match status" value="1"/>
</dbReference>
<dbReference type="FunFam" id="3.20.20.100:FF:000004">
    <property type="entry name" value="Oxidoreductase, aldo/keto reductase"/>
    <property type="match status" value="1"/>
</dbReference>
<dbReference type="InterPro" id="IPR023210">
    <property type="entry name" value="NADP_OxRdtase_dom"/>
</dbReference>
<dbReference type="GeneID" id="11534039"/>
<dbReference type="OMA" id="FNRMRPG"/>
<name>G8BWR8_TETPH</name>
<feature type="domain" description="NADP-dependent oxidoreductase" evidence="2">
    <location>
        <begin position="18"/>
        <end position="334"/>
    </location>
</feature>
<reference evidence="3 4" key="1">
    <citation type="journal article" date="2011" name="Proc. Natl. Acad. Sci. U.S.A.">
        <title>Evolutionary erosion of yeast sex chromosomes by mating-type switching accidents.</title>
        <authorList>
            <person name="Gordon J.L."/>
            <person name="Armisen D."/>
            <person name="Proux-Wera E."/>
            <person name="Oheigeartaigh S.S."/>
            <person name="Byrne K.P."/>
            <person name="Wolfe K.H."/>
        </authorList>
    </citation>
    <scope>NUCLEOTIDE SEQUENCE [LARGE SCALE GENOMIC DNA]</scope>
    <source>
        <strain evidence="4">ATCC 24235 / CBS 4417 / NBRC 1672 / NRRL Y-8282 / UCD 70-5</strain>
    </source>
</reference>
<dbReference type="SUPFAM" id="SSF51430">
    <property type="entry name" value="NAD(P)-linked oxidoreductase"/>
    <property type="match status" value="1"/>
</dbReference>
<evidence type="ECO:0000313" key="4">
    <source>
        <dbReference type="Proteomes" id="UP000005666"/>
    </source>
</evidence>
<protein>
    <recommendedName>
        <fullName evidence="2">NADP-dependent oxidoreductase domain-containing protein</fullName>
    </recommendedName>
</protein>